<dbReference type="Proteomes" id="UP001066276">
    <property type="component" value="Chromosome 1_2"/>
</dbReference>
<gene>
    <name evidence="2" type="ORF">NDU88_000911</name>
</gene>
<accession>A0AAV7VVF1</accession>
<evidence type="ECO:0000256" key="1">
    <source>
        <dbReference type="SAM" id="MobiDB-lite"/>
    </source>
</evidence>
<evidence type="ECO:0000313" key="2">
    <source>
        <dbReference type="EMBL" id="KAJ1205477.1"/>
    </source>
</evidence>
<protein>
    <submittedName>
        <fullName evidence="2">Uncharacterized protein</fullName>
    </submittedName>
</protein>
<feature type="compositionally biased region" description="Polar residues" evidence="1">
    <location>
        <begin position="35"/>
        <end position="46"/>
    </location>
</feature>
<dbReference type="EMBL" id="JANPWB010000002">
    <property type="protein sequence ID" value="KAJ1205477.1"/>
    <property type="molecule type" value="Genomic_DNA"/>
</dbReference>
<reference evidence="2" key="1">
    <citation type="journal article" date="2022" name="bioRxiv">
        <title>Sequencing and chromosome-scale assembly of the giantPleurodeles waltlgenome.</title>
        <authorList>
            <person name="Brown T."/>
            <person name="Elewa A."/>
            <person name="Iarovenko S."/>
            <person name="Subramanian E."/>
            <person name="Araus A.J."/>
            <person name="Petzold A."/>
            <person name="Susuki M."/>
            <person name="Suzuki K.-i.T."/>
            <person name="Hayashi T."/>
            <person name="Toyoda A."/>
            <person name="Oliveira C."/>
            <person name="Osipova E."/>
            <person name="Leigh N.D."/>
            <person name="Simon A."/>
            <person name="Yun M.H."/>
        </authorList>
    </citation>
    <scope>NUCLEOTIDE SEQUENCE</scope>
    <source>
        <strain evidence="2">20211129_DDA</strain>
        <tissue evidence="2">Liver</tissue>
    </source>
</reference>
<feature type="region of interest" description="Disordered" evidence="1">
    <location>
        <begin position="35"/>
        <end position="78"/>
    </location>
</feature>
<dbReference type="AlphaFoldDB" id="A0AAV7VVF1"/>
<name>A0AAV7VVF1_PLEWA</name>
<sequence length="109" mass="12059">MLFYAVYCSQLSGRKTSIRSWHQLGMNKKKFLTAQQRRSLTGAQQIPQPPVFGAATPNATGSLQENKVEETEGNDAETELKKVGHDGKESLVGSGLVRRQCYENVVMNS</sequence>
<keyword evidence="3" id="KW-1185">Reference proteome</keyword>
<evidence type="ECO:0000313" key="3">
    <source>
        <dbReference type="Proteomes" id="UP001066276"/>
    </source>
</evidence>
<organism evidence="2 3">
    <name type="scientific">Pleurodeles waltl</name>
    <name type="common">Iberian ribbed newt</name>
    <dbReference type="NCBI Taxonomy" id="8319"/>
    <lineage>
        <taxon>Eukaryota</taxon>
        <taxon>Metazoa</taxon>
        <taxon>Chordata</taxon>
        <taxon>Craniata</taxon>
        <taxon>Vertebrata</taxon>
        <taxon>Euteleostomi</taxon>
        <taxon>Amphibia</taxon>
        <taxon>Batrachia</taxon>
        <taxon>Caudata</taxon>
        <taxon>Salamandroidea</taxon>
        <taxon>Salamandridae</taxon>
        <taxon>Pleurodelinae</taxon>
        <taxon>Pleurodeles</taxon>
    </lineage>
</organism>
<proteinExistence type="predicted"/>
<comment type="caution">
    <text evidence="2">The sequence shown here is derived from an EMBL/GenBank/DDBJ whole genome shotgun (WGS) entry which is preliminary data.</text>
</comment>